<dbReference type="EMBL" id="JADHEI010000033">
    <property type="protein sequence ID" value="MBF2735298.1"/>
    <property type="molecule type" value="Genomic_DNA"/>
</dbReference>
<evidence type="ECO:0000256" key="4">
    <source>
        <dbReference type="ARBA" id="ARBA00022763"/>
    </source>
</evidence>
<dbReference type="Pfam" id="PF01653">
    <property type="entry name" value="DNA_ligase_aden"/>
    <property type="match status" value="1"/>
</dbReference>
<protein>
    <recommendedName>
        <fullName evidence="1">DNA ligase (NAD(+))</fullName>
        <ecNumber evidence="1">6.5.1.2</ecNumber>
    </recommendedName>
</protein>
<dbReference type="InterPro" id="IPR018239">
    <property type="entry name" value="DNA_ligase_AS"/>
</dbReference>
<keyword evidence="4" id="KW-0227">DNA damage</keyword>
<dbReference type="SUPFAM" id="SSF50249">
    <property type="entry name" value="Nucleic acid-binding proteins"/>
    <property type="match status" value="1"/>
</dbReference>
<evidence type="ECO:0000313" key="11">
    <source>
        <dbReference type="Proteomes" id="UP000604381"/>
    </source>
</evidence>
<evidence type="ECO:0000256" key="8">
    <source>
        <dbReference type="SAM" id="MobiDB-lite"/>
    </source>
</evidence>
<dbReference type="Gene3D" id="2.40.50.140">
    <property type="entry name" value="Nucleic acid-binding proteins"/>
    <property type="match status" value="1"/>
</dbReference>
<organism evidence="10 11">
    <name type="scientific">Candidatus Amphirhobacter heronislandensis</name>
    <dbReference type="NCBI Taxonomy" id="1732024"/>
    <lineage>
        <taxon>Bacteria</taxon>
        <taxon>Pseudomonadati</taxon>
        <taxon>Pseudomonadota</taxon>
        <taxon>Gammaproteobacteria</taxon>
        <taxon>Candidatus Tethybacterales</taxon>
        <taxon>Candidatus Tethybacteraceae</taxon>
        <taxon>Candidatus Amphirhobacter</taxon>
    </lineage>
</organism>
<dbReference type="SMART" id="SM00532">
    <property type="entry name" value="LIGANc"/>
    <property type="match status" value="1"/>
</dbReference>
<evidence type="ECO:0000259" key="9">
    <source>
        <dbReference type="SMART" id="SM00532"/>
    </source>
</evidence>
<dbReference type="GO" id="GO:0003911">
    <property type="term" value="F:DNA ligase (NAD+) activity"/>
    <property type="evidence" value="ECO:0007669"/>
    <property type="project" value="UniProtKB-EC"/>
</dbReference>
<dbReference type="Gene3D" id="1.10.287.610">
    <property type="entry name" value="Helix hairpin bin"/>
    <property type="match status" value="1"/>
</dbReference>
<keyword evidence="3" id="KW-0235">DNA replication</keyword>
<feature type="domain" description="NAD-dependent DNA ligase N-terminal" evidence="9">
    <location>
        <begin position="3"/>
        <end position="442"/>
    </location>
</feature>
<evidence type="ECO:0000256" key="3">
    <source>
        <dbReference type="ARBA" id="ARBA00022705"/>
    </source>
</evidence>
<feature type="region of interest" description="Disordered" evidence="8">
    <location>
        <begin position="416"/>
        <end position="450"/>
    </location>
</feature>
<dbReference type="NCBIfam" id="NF005932">
    <property type="entry name" value="PRK07956.1"/>
    <property type="match status" value="1"/>
</dbReference>
<dbReference type="InterPro" id="IPR013839">
    <property type="entry name" value="DNAligase_adenylation"/>
</dbReference>
<evidence type="ECO:0000256" key="6">
    <source>
        <dbReference type="ARBA" id="ARBA00023204"/>
    </source>
</evidence>
<reference evidence="10" key="1">
    <citation type="submission" date="2020-10" db="EMBL/GenBank/DDBJ databases">
        <title>An improved Amphimedon queenslandica hologenome assembly reveals how three proteobacterial symbionts can extend the metabolic phenotypic of their marine sponge host.</title>
        <authorList>
            <person name="Degnan B."/>
            <person name="Degnan S."/>
            <person name="Xiang X."/>
        </authorList>
    </citation>
    <scope>NUCLEOTIDE SEQUENCE</scope>
    <source>
        <strain evidence="10">AqS2</strain>
    </source>
</reference>
<sequence>MADAARRAAELRGLIDRADDLYFNHDAPEISDAQYDRLFDELLGIELRHPELITADSPTQKIAGKPKSSFPAVKHDFPMMSLDKIHEDPPEAKEDKAGAKLELFFARCAKETGGRVCLAMPKLDGMAVSLVYIDGRLSCGATRGDGLKGENITPNVRHVRNVPQVLQNAPPGKLLVRGEAMIARGRLAEINRQQREAGRPEFVNPRNAAAGTLRQLEAELVARRQVDFVAYSLIGEGAPPTAAACLQLLEKMGLQAAEPAELIADAESFRRYAELIARRKEDYPYDIDGIVLRLNDSAAGDAMGSTAKAPRSMAAYKFLAEKARTRLVGVDWQVGRTGVVAPVARLEPVKIGDVTVAAATLHNPDFIKDRKGLLIDPNAAEGEVPDKDKGLRIGDLVEVVRSGDVIPKIESSAARGTSARCRCQPPAPPAAARCASTASTSSAAGPTAPA</sequence>
<dbReference type="GO" id="GO:0006281">
    <property type="term" value="P:DNA repair"/>
    <property type="evidence" value="ECO:0007669"/>
    <property type="project" value="UniProtKB-KW"/>
</dbReference>
<comment type="catalytic activity">
    <reaction evidence="7">
        <text>NAD(+) + (deoxyribonucleotide)n-3'-hydroxyl + 5'-phospho-(deoxyribonucleotide)m = (deoxyribonucleotide)n+m + AMP + beta-nicotinamide D-nucleotide.</text>
        <dbReference type="EC" id="6.5.1.2"/>
    </reaction>
</comment>
<dbReference type="InterPro" id="IPR012340">
    <property type="entry name" value="NA-bd_OB-fold"/>
</dbReference>
<feature type="compositionally biased region" description="Low complexity" evidence="8">
    <location>
        <begin position="418"/>
        <end position="450"/>
    </location>
</feature>
<keyword evidence="6" id="KW-0234">DNA repair</keyword>
<dbReference type="PROSITE" id="PS01055">
    <property type="entry name" value="DNA_LIGASE_N1"/>
    <property type="match status" value="1"/>
</dbReference>
<dbReference type="InterPro" id="IPR004150">
    <property type="entry name" value="NAD_DNA_ligase_OB"/>
</dbReference>
<dbReference type="AlphaFoldDB" id="A0A930UCZ6"/>
<comment type="caution">
    <text evidence="10">The sequence shown here is derived from an EMBL/GenBank/DDBJ whole genome shotgun (WGS) entry which is preliminary data.</text>
</comment>
<dbReference type="Pfam" id="PF03120">
    <property type="entry name" value="OB_DNA_ligase"/>
    <property type="match status" value="1"/>
</dbReference>
<evidence type="ECO:0000256" key="2">
    <source>
        <dbReference type="ARBA" id="ARBA00022598"/>
    </source>
</evidence>
<keyword evidence="2 10" id="KW-0436">Ligase</keyword>
<dbReference type="CDD" id="cd00114">
    <property type="entry name" value="LIGANc"/>
    <property type="match status" value="1"/>
</dbReference>
<name>A0A930UCZ6_9GAMM</name>
<evidence type="ECO:0000313" key="10">
    <source>
        <dbReference type="EMBL" id="MBF2735298.1"/>
    </source>
</evidence>
<dbReference type="Proteomes" id="UP000604381">
    <property type="component" value="Unassembled WGS sequence"/>
</dbReference>
<evidence type="ECO:0000256" key="5">
    <source>
        <dbReference type="ARBA" id="ARBA00023027"/>
    </source>
</evidence>
<dbReference type="EC" id="6.5.1.2" evidence="1"/>
<keyword evidence="11" id="KW-1185">Reference proteome</keyword>
<dbReference type="InterPro" id="IPR013840">
    <property type="entry name" value="DNAligase_N"/>
</dbReference>
<evidence type="ECO:0000256" key="7">
    <source>
        <dbReference type="ARBA" id="ARBA00034005"/>
    </source>
</evidence>
<dbReference type="Gene3D" id="3.30.470.30">
    <property type="entry name" value="DNA ligase/mRNA capping enzyme"/>
    <property type="match status" value="1"/>
</dbReference>
<proteinExistence type="predicted"/>
<dbReference type="SUPFAM" id="SSF56091">
    <property type="entry name" value="DNA ligase/mRNA capping enzyme, catalytic domain"/>
    <property type="match status" value="1"/>
</dbReference>
<dbReference type="GO" id="GO:0006260">
    <property type="term" value="P:DNA replication"/>
    <property type="evidence" value="ECO:0007669"/>
    <property type="project" value="UniProtKB-KW"/>
</dbReference>
<accession>A0A930UCZ6</accession>
<keyword evidence="5" id="KW-0520">NAD</keyword>
<evidence type="ECO:0000256" key="1">
    <source>
        <dbReference type="ARBA" id="ARBA00012722"/>
    </source>
</evidence>
<gene>
    <name evidence="10" type="primary">ligA</name>
    <name evidence="10" type="ORF">ISN26_04335</name>
</gene>